<dbReference type="CDD" id="cd07177">
    <property type="entry name" value="terB_like"/>
    <property type="match status" value="1"/>
</dbReference>
<evidence type="ECO:0000313" key="1">
    <source>
        <dbReference type="EMBL" id="QDG54803.1"/>
    </source>
</evidence>
<accession>A0A4Y6Q2M2</accession>
<proteinExistence type="predicted"/>
<protein>
    <recommendedName>
        <fullName evidence="3">TerB family tellurite resistance protein</fullName>
    </recommendedName>
</protein>
<dbReference type="SUPFAM" id="SSF158682">
    <property type="entry name" value="TerB-like"/>
    <property type="match status" value="1"/>
</dbReference>
<keyword evidence="2" id="KW-1185">Reference proteome</keyword>
<organism evidence="1 2">
    <name type="scientific">Persicimonas caeni</name>
    <dbReference type="NCBI Taxonomy" id="2292766"/>
    <lineage>
        <taxon>Bacteria</taxon>
        <taxon>Deltaproteobacteria</taxon>
        <taxon>Bradymonadales</taxon>
        <taxon>Bradymonadaceae</taxon>
        <taxon>Persicimonas</taxon>
    </lineage>
</organism>
<name>A0A4Y6Q2M2_PERCE</name>
<dbReference type="AlphaFoldDB" id="A0A4Y6Q2M2"/>
<dbReference type="Gene3D" id="1.10.3680.10">
    <property type="entry name" value="TerB-like"/>
    <property type="match status" value="1"/>
</dbReference>
<dbReference type="EMBL" id="CP041186">
    <property type="protein sequence ID" value="QDG54803.1"/>
    <property type="molecule type" value="Genomic_DNA"/>
</dbReference>
<accession>A0A5B8YE19</accession>
<reference evidence="1 2" key="1">
    <citation type="submission" date="2019-06" db="EMBL/GenBank/DDBJ databases">
        <title>Persicimonas caeni gen. nov., sp. nov., a predatory bacterium isolated from solar saltern.</title>
        <authorList>
            <person name="Wang S."/>
        </authorList>
    </citation>
    <scope>NUCLEOTIDE SEQUENCE [LARGE SCALE GENOMIC DNA]</scope>
    <source>
        <strain evidence="1 2">YN101</strain>
    </source>
</reference>
<gene>
    <name evidence="1" type="ORF">FIV42_29870</name>
</gene>
<sequence>MKDVFQTLFAVAWADGELRDRERTFLMDLVQRSESAPEVTGWFSEPPPELNWEGYRDEETAIALVRQAAYMAAADETVQFEEVELLERLRAQLGLTEQQFHGVLQEVEEERA</sequence>
<evidence type="ECO:0008006" key="3">
    <source>
        <dbReference type="Google" id="ProtNLM"/>
    </source>
</evidence>
<dbReference type="Proteomes" id="UP000315995">
    <property type="component" value="Chromosome"/>
</dbReference>
<evidence type="ECO:0000313" key="2">
    <source>
        <dbReference type="Proteomes" id="UP000315995"/>
    </source>
</evidence>
<dbReference type="InterPro" id="IPR029024">
    <property type="entry name" value="TerB-like"/>
</dbReference>
<dbReference type="OrthoDB" id="5520267at2"/>
<dbReference type="RefSeq" id="WP_141201244.1">
    <property type="nucleotide sequence ID" value="NZ_CP041186.1"/>
</dbReference>